<evidence type="ECO:0000313" key="3">
    <source>
        <dbReference type="Proteomes" id="UP001517367"/>
    </source>
</evidence>
<dbReference type="PANTHER" id="PTHR43685">
    <property type="entry name" value="GLYCOSYLTRANSFERASE"/>
    <property type="match status" value="1"/>
</dbReference>
<proteinExistence type="predicted"/>
<dbReference type="Pfam" id="PF00535">
    <property type="entry name" value="Glycos_transf_2"/>
    <property type="match status" value="1"/>
</dbReference>
<protein>
    <submittedName>
        <fullName evidence="2">Glycosyltransferase family 2 protein</fullName>
        <ecNumber evidence="2">2.4.-.-</ecNumber>
    </submittedName>
</protein>
<dbReference type="RefSeq" id="WP_138728850.1">
    <property type="nucleotide sequence ID" value="NZ_SRMP02000045.1"/>
</dbReference>
<organism evidence="2 3">
    <name type="scientific">Pedobacter helvus</name>
    <dbReference type="NCBI Taxonomy" id="2563444"/>
    <lineage>
        <taxon>Bacteria</taxon>
        <taxon>Pseudomonadati</taxon>
        <taxon>Bacteroidota</taxon>
        <taxon>Sphingobacteriia</taxon>
        <taxon>Sphingobacteriales</taxon>
        <taxon>Sphingobacteriaceae</taxon>
        <taxon>Pedobacter</taxon>
    </lineage>
</organism>
<sequence length="247" mass="28437">MLLSIITVNLNNKAGLQKTIESVLNQQAACFEYIIIDGGSTDGSKEVIENAQHQFSYWVSEKDEGIYQAMNKGIKLAKGDFILLLNSGDCLYHANSISILSQHLNHSGDIYYTDVMLNTHPPRLKRYPEKLTVDFFLSTSLCHQTTVISKKIFQQLGLYDCRYNLIADWLLLLRSFQQNKSFTYIPDIILAYFDPGGISSNFELNQKQRAIALKDNLPHLMGQWHAKQRQLRWQYRFNKIKALLNIN</sequence>
<evidence type="ECO:0000259" key="1">
    <source>
        <dbReference type="Pfam" id="PF00535"/>
    </source>
</evidence>
<reference evidence="2 3" key="1">
    <citation type="submission" date="2024-12" db="EMBL/GenBank/DDBJ databases">
        <authorList>
            <person name="Hu S."/>
        </authorList>
    </citation>
    <scope>NUCLEOTIDE SEQUENCE [LARGE SCALE GENOMIC DNA]</scope>
    <source>
        <strain evidence="2 3">P-25</strain>
    </source>
</reference>
<comment type="caution">
    <text evidence="2">The sequence shown here is derived from an EMBL/GenBank/DDBJ whole genome shotgun (WGS) entry which is preliminary data.</text>
</comment>
<dbReference type="PANTHER" id="PTHR43685:SF2">
    <property type="entry name" value="GLYCOSYLTRANSFERASE 2-LIKE DOMAIN-CONTAINING PROTEIN"/>
    <property type="match status" value="1"/>
</dbReference>
<feature type="domain" description="Glycosyltransferase 2-like" evidence="1">
    <location>
        <begin position="4"/>
        <end position="122"/>
    </location>
</feature>
<keyword evidence="2" id="KW-0328">Glycosyltransferase</keyword>
<gene>
    <name evidence="2" type="ORF">E5L68_017350</name>
</gene>
<dbReference type="InterPro" id="IPR029044">
    <property type="entry name" value="Nucleotide-diphossugar_trans"/>
</dbReference>
<evidence type="ECO:0000313" key="2">
    <source>
        <dbReference type="EMBL" id="MFN0293162.1"/>
    </source>
</evidence>
<keyword evidence="3" id="KW-1185">Reference proteome</keyword>
<name>A0ABW9JL82_9SPHI</name>
<dbReference type="EC" id="2.4.-.-" evidence="2"/>
<dbReference type="CDD" id="cd06433">
    <property type="entry name" value="GT_2_WfgS_like"/>
    <property type="match status" value="1"/>
</dbReference>
<dbReference type="SUPFAM" id="SSF53448">
    <property type="entry name" value="Nucleotide-diphospho-sugar transferases"/>
    <property type="match status" value="1"/>
</dbReference>
<keyword evidence="2" id="KW-0808">Transferase</keyword>
<accession>A0ABW9JL82</accession>
<dbReference type="InterPro" id="IPR001173">
    <property type="entry name" value="Glyco_trans_2-like"/>
</dbReference>
<dbReference type="Proteomes" id="UP001517367">
    <property type="component" value="Unassembled WGS sequence"/>
</dbReference>
<dbReference type="Gene3D" id="3.90.550.10">
    <property type="entry name" value="Spore Coat Polysaccharide Biosynthesis Protein SpsA, Chain A"/>
    <property type="match status" value="1"/>
</dbReference>
<dbReference type="GO" id="GO:0016757">
    <property type="term" value="F:glycosyltransferase activity"/>
    <property type="evidence" value="ECO:0007669"/>
    <property type="project" value="UniProtKB-KW"/>
</dbReference>
<dbReference type="EMBL" id="SRMP02000045">
    <property type="protein sequence ID" value="MFN0293162.1"/>
    <property type="molecule type" value="Genomic_DNA"/>
</dbReference>
<dbReference type="InterPro" id="IPR050834">
    <property type="entry name" value="Glycosyltransf_2"/>
</dbReference>